<sequence>MSLAEIIEEIKGKRDETGILTIHLNTDASSGNLSNGEWKIHLKNGLKELKEEVKEKDNQTELKALKKLQDKVEKEIATHQREMRKGFILVASADGELWKARILQVPVTTSFHWGKTAEMQQIEELAQRFPETALVAVQQADVTFIETSLGIIRDTRKYSWDVESENWIDYEEATTSRARGGGKDDFQHRFAENQHRWYKNLAAQLDKELKDRGLEGAYLIGSKESVSEIESNMNSKHVKGVITKNLGSKPDHEILNEVFETLI</sequence>
<comment type="caution">
    <text evidence="2">The sequence shown here is derived from an EMBL/GenBank/DDBJ whole genome shotgun (WGS) entry which is preliminary data.</text>
</comment>
<keyword evidence="1" id="KW-0175">Coiled coil</keyword>
<protein>
    <recommendedName>
        <fullName evidence="4">Protein required for attachment to host cells</fullName>
    </recommendedName>
</protein>
<dbReference type="Pfam" id="PF18846">
    <property type="entry name" value="baeRF_family5"/>
    <property type="match status" value="1"/>
</dbReference>
<evidence type="ECO:0000256" key="1">
    <source>
        <dbReference type="SAM" id="Coils"/>
    </source>
</evidence>
<feature type="coiled-coil region" evidence="1">
    <location>
        <begin position="39"/>
        <end position="85"/>
    </location>
</feature>
<dbReference type="EMBL" id="QUMW01000013">
    <property type="protein sequence ID" value="REG23522.1"/>
    <property type="molecule type" value="Genomic_DNA"/>
</dbReference>
<dbReference type="AlphaFoldDB" id="A0A3E0AY26"/>
<dbReference type="InterPro" id="IPR040983">
    <property type="entry name" value="Bact_RF_family5"/>
</dbReference>
<dbReference type="Proteomes" id="UP000257076">
    <property type="component" value="Unassembled WGS sequence"/>
</dbReference>
<dbReference type="RefSeq" id="WP_115885674.1">
    <property type="nucleotide sequence ID" value="NZ_CBCSHX010000004.1"/>
</dbReference>
<evidence type="ECO:0000313" key="3">
    <source>
        <dbReference type="Proteomes" id="UP000257076"/>
    </source>
</evidence>
<name>A0A3E0AY26_9STAP</name>
<dbReference type="OrthoDB" id="5241360at2"/>
<evidence type="ECO:0000313" key="2">
    <source>
        <dbReference type="EMBL" id="REG23522.1"/>
    </source>
</evidence>
<organism evidence="2 3">
    <name type="scientific">Jeotgalicoccus halotolerans</name>
    <dbReference type="NCBI Taxonomy" id="157227"/>
    <lineage>
        <taxon>Bacteria</taxon>
        <taxon>Bacillati</taxon>
        <taxon>Bacillota</taxon>
        <taxon>Bacilli</taxon>
        <taxon>Bacillales</taxon>
        <taxon>Staphylococcaceae</taxon>
        <taxon>Jeotgalicoccus</taxon>
    </lineage>
</organism>
<reference evidence="2 3" key="1">
    <citation type="submission" date="2018-08" db="EMBL/GenBank/DDBJ databases">
        <title>Genomic Encyclopedia of Type Strains, Phase IV (KMG-IV): sequencing the most valuable type-strain genomes for metagenomic binning, comparative biology and taxonomic classification.</title>
        <authorList>
            <person name="Goeker M."/>
        </authorList>
    </citation>
    <scope>NUCLEOTIDE SEQUENCE [LARGE SCALE GENOMIC DNA]</scope>
    <source>
        <strain evidence="2 3">DSM 17274</strain>
    </source>
</reference>
<gene>
    <name evidence="2" type="ORF">DFR63_1898</name>
</gene>
<evidence type="ECO:0008006" key="4">
    <source>
        <dbReference type="Google" id="ProtNLM"/>
    </source>
</evidence>
<accession>A0A3E0AY26</accession>
<keyword evidence="3" id="KW-1185">Reference proteome</keyword>
<proteinExistence type="predicted"/>